<evidence type="ECO:0000256" key="2">
    <source>
        <dbReference type="PIRSR" id="PIRSR601310-3"/>
    </source>
</evidence>
<dbReference type="Pfam" id="PF01230">
    <property type="entry name" value="HIT"/>
    <property type="match status" value="1"/>
</dbReference>
<evidence type="ECO:0000313" key="5">
    <source>
        <dbReference type="EMBL" id="RDI42126.1"/>
    </source>
</evidence>
<sequence>MPQGCPRFVVRRNVCRVSGCIFCGIVAGTAPATKVYDDETLCAFLDIRPITRGHTLVIPKQHATDLDDLDHELGARIFGLGHRLAKALRRSDLGADGANLVLNDGKSAFQTVHHVHLHVVPRQRGDLFTFARGFVLRRPHETATTAAAIRTGLDRLDTEERESRA</sequence>
<evidence type="ECO:0000313" key="6">
    <source>
        <dbReference type="Proteomes" id="UP000255355"/>
    </source>
</evidence>
<dbReference type="STRING" id="1210089.GCA_001613165_01021"/>
<reference evidence="5 6" key="1">
    <citation type="submission" date="2018-07" db="EMBL/GenBank/DDBJ databases">
        <title>Genomic Encyclopedia of Type Strains, Phase IV (KMG-IV): sequencing the most valuable type-strain genomes for metagenomic binning, comparative biology and taxonomic classification.</title>
        <authorList>
            <person name="Goeker M."/>
        </authorList>
    </citation>
    <scope>NUCLEOTIDE SEQUENCE [LARGE SCALE GENOMIC DNA]</scope>
    <source>
        <strain evidence="5 6">DSM 44952</strain>
    </source>
</reference>
<feature type="domain" description="HIT" evidence="4">
    <location>
        <begin position="21"/>
        <end position="129"/>
    </location>
</feature>
<name>A0A370GFY2_9NOCA</name>
<dbReference type="InterPro" id="IPR011146">
    <property type="entry name" value="HIT-like"/>
</dbReference>
<dbReference type="GO" id="GO:0016787">
    <property type="term" value="F:hydrolase activity"/>
    <property type="evidence" value="ECO:0007669"/>
    <property type="project" value="UniProtKB-KW"/>
</dbReference>
<comment type="caution">
    <text evidence="5">The sequence shown here is derived from an EMBL/GenBank/DDBJ whole genome shotgun (WGS) entry which is preliminary data.</text>
</comment>
<protein>
    <submittedName>
        <fullName evidence="5">Diadenosine tetraphosphate (Ap4A) HIT family hydrolase</fullName>
    </submittedName>
</protein>
<dbReference type="PROSITE" id="PS00892">
    <property type="entry name" value="HIT_1"/>
    <property type="match status" value="1"/>
</dbReference>
<gene>
    <name evidence="5" type="ORF">DFR68_12818</name>
</gene>
<evidence type="ECO:0000256" key="1">
    <source>
        <dbReference type="PIRSR" id="PIRSR601310-1"/>
    </source>
</evidence>
<keyword evidence="6" id="KW-1185">Reference proteome</keyword>
<feature type="active site" description="Tele-AMP-histidine intermediate" evidence="1">
    <location>
        <position position="116"/>
    </location>
</feature>
<proteinExistence type="predicted"/>
<dbReference type="PROSITE" id="PS51084">
    <property type="entry name" value="HIT_2"/>
    <property type="match status" value="1"/>
</dbReference>
<dbReference type="PANTHER" id="PTHR46648:SF1">
    <property type="entry name" value="ADENOSINE 5'-MONOPHOSPHORAMIDASE HNT1"/>
    <property type="match status" value="1"/>
</dbReference>
<dbReference type="Gene3D" id="3.30.428.10">
    <property type="entry name" value="HIT-like"/>
    <property type="match status" value="1"/>
</dbReference>
<dbReference type="PRINTS" id="PR00332">
    <property type="entry name" value="HISTRIAD"/>
</dbReference>
<dbReference type="PANTHER" id="PTHR46648">
    <property type="entry name" value="HIT FAMILY PROTEIN 1"/>
    <property type="match status" value="1"/>
</dbReference>
<dbReference type="Proteomes" id="UP000255355">
    <property type="component" value="Unassembled WGS sequence"/>
</dbReference>
<evidence type="ECO:0000256" key="3">
    <source>
        <dbReference type="PROSITE-ProRule" id="PRU00464"/>
    </source>
</evidence>
<dbReference type="InterPro" id="IPR001310">
    <property type="entry name" value="Histidine_triad_HIT"/>
</dbReference>
<evidence type="ECO:0000259" key="4">
    <source>
        <dbReference type="PROSITE" id="PS51084"/>
    </source>
</evidence>
<accession>A0A370GFY2</accession>
<dbReference type="GO" id="GO:0009117">
    <property type="term" value="P:nucleotide metabolic process"/>
    <property type="evidence" value="ECO:0007669"/>
    <property type="project" value="TreeGrafter"/>
</dbReference>
<dbReference type="AlphaFoldDB" id="A0A370GFY2"/>
<dbReference type="SUPFAM" id="SSF54197">
    <property type="entry name" value="HIT-like"/>
    <property type="match status" value="1"/>
</dbReference>
<dbReference type="EMBL" id="QQAZ01000028">
    <property type="protein sequence ID" value="RDI42126.1"/>
    <property type="molecule type" value="Genomic_DNA"/>
</dbReference>
<organism evidence="5 6">
    <name type="scientific">Nocardia mexicana</name>
    <dbReference type="NCBI Taxonomy" id="279262"/>
    <lineage>
        <taxon>Bacteria</taxon>
        <taxon>Bacillati</taxon>
        <taxon>Actinomycetota</taxon>
        <taxon>Actinomycetes</taxon>
        <taxon>Mycobacteriales</taxon>
        <taxon>Nocardiaceae</taxon>
        <taxon>Nocardia</taxon>
    </lineage>
</organism>
<keyword evidence="5" id="KW-0378">Hydrolase</keyword>
<dbReference type="InterPro" id="IPR019808">
    <property type="entry name" value="Histidine_triad_CS"/>
</dbReference>
<dbReference type="InterPro" id="IPR036265">
    <property type="entry name" value="HIT-like_sf"/>
</dbReference>
<feature type="short sequence motif" description="Histidine triad motif" evidence="2 3">
    <location>
        <begin position="114"/>
        <end position="118"/>
    </location>
</feature>